<dbReference type="EMBL" id="JBBMFN010000084">
    <property type="protein sequence ID" value="MEQ2468210.1"/>
    <property type="molecule type" value="Genomic_DNA"/>
</dbReference>
<comment type="caution">
    <text evidence="3">The sequence shown here is derived from an EMBL/GenBank/DDBJ whole genome shotgun (WGS) entry which is preliminary data.</text>
</comment>
<dbReference type="PANTHER" id="PTHR36834:SF1">
    <property type="entry name" value="INTEGRAL MEMBRANE PROTEIN"/>
    <property type="match status" value="1"/>
</dbReference>
<proteinExistence type="predicted"/>
<sequence length="146" mass="16420">MNRKQIVMDGLFLTSLLAIVYLTMFPNMYLGTGIAKGGHNFTPFLMITEIFLDGSVFSAIVNNIGNIAMFIPFGLLYPLTFPKKSSFLPVLLAGAGLSCSIEMIQWFMENRWSDIDDLILNTFGTVLGYGIYQGIRRMKKRISIFL</sequence>
<dbReference type="Pfam" id="PF04892">
    <property type="entry name" value="VanZ"/>
    <property type="match status" value="1"/>
</dbReference>
<evidence type="ECO:0000313" key="3">
    <source>
        <dbReference type="EMBL" id="MEQ2468210.1"/>
    </source>
</evidence>
<feature type="transmembrane region" description="Helical" evidence="1">
    <location>
        <begin position="87"/>
        <end position="106"/>
    </location>
</feature>
<feature type="transmembrane region" description="Helical" evidence="1">
    <location>
        <begin position="12"/>
        <end position="30"/>
    </location>
</feature>
<dbReference type="InterPro" id="IPR006976">
    <property type="entry name" value="VanZ-like"/>
</dbReference>
<reference evidence="3 4" key="1">
    <citation type="submission" date="2024-03" db="EMBL/GenBank/DDBJ databases">
        <title>Human intestinal bacterial collection.</title>
        <authorList>
            <person name="Pauvert C."/>
            <person name="Hitch T.C.A."/>
            <person name="Clavel T."/>
        </authorList>
    </citation>
    <scope>NUCLEOTIDE SEQUENCE [LARGE SCALE GENOMIC DNA]</scope>
    <source>
        <strain evidence="3 4">CLA-SR-H024</strain>
    </source>
</reference>
<keyword evidence="4" id="KW-1185">Reference proteome</keyword>
<dbReference type="RefSeq" id="WP_235250474.1">
    <property type="nucleotide sequence ID" value="NZ_JBBMFN010000084.1"/>
</dbReference>
<keyword evidence="1" id="KW-1133">Transmembrane helix</keyword>
<keyword evidence="1" id="KW-0812">Transmembrane</keyword>
<gene>
    <name evidence="3" type="ORF">WMO63_21360</name>
</gene>
<name>A0ABV1F4A3_9BACI</name>
<feature type="transmembrane region" description="Helical" evidence="1">
    <location>
        <begin position="50"/>
        <end position="75"/>
    </location>
</feature>
<accession>A0ABV1F4A3</accession>
<evidence type="ECO:0000313" key="4">
    <source>
        <dbReference type="Proteomes" id="UP001465426"/>
    </source>
</evidence>
<evidence type="ECO:0000259" key="2">
    <source>
        <dbReference type="Pfam" id="PF04892"/>
    </source>
</evidence>
<feature type="domain" description="VanZ-like" evidence="2">
    <location>
        <begin position="12"/>
        <end position="133"/>
    </location>
</feature>
<dbReference type="PANTHER" id="PTHR36834">
    <property type="entry name" value="MEMBRANE PROTEIN-RELATED"/>
    <property type="match status" value="1"/>
</dbReference>
<dbReference type="InterPro" id="IPR053150">
    <property type="entry name" value="Teicoplanin_resist-assoc"/>
</dbReference>
<keyword evidence="1" id="KW-0472">Membrane</keyword>
<feature type="transmembrane region" description="Helical" evidence="1">
    <location>
        <begin position="118"/>
        <end position="135"/>
    </location>
</feature>
<dbReference type="Proteomes" id="UP001465426">
    <property type="component" value="Unassembled WGS sequence"/>
</dbReference>
<protein>
    <submittedName>
        <fullName evidence="3">VanZ family protein</fullName>
    </submittedName>
</protein>
<organism evidence="3 4">
    <name type="scientific">Niallia hominis</name>
    <dbReference type="NCBI Taxonomy" id="3133173"/>
    <lineage>
        <taxon>Bacteria</taxon>
        <taxon>Bacillati</taxon>
        <taxon>Bacillota</taxon>
        <taxon>Bacilli</taxon>
        <taxon>Bacillales</taxon>
        <taxon>Bacillaceae</taxon>
        <taxon>Niallia</taxon>
    </lineage>
</organism>
<evidence type="ECO:0000256" key="1">
    <source>
        <dbReference type="SAM" id="Phobius"/>
    </source>
</evidence>